<evidence type="ECO:0000313" key="2">
    <source>
        <dbReference type="EMBL" id="MFM2485122.1"/>
    </source>
</evidence>
<dbReference type="InterPro" id="IPR014506">
    <property type="entry name" value="UCP020479_CheW"/>
</dbReference>
<dbReference type="InterPro" id="IPR002545">
    <property type="entry name" value="CheW-lke_dom"/>
</dbReference>
<dbReference type="RefSeq" id="WP_408623337.1">
    <property type="nucleotide sequence ID" value="NZ_JBEQCT010000003.1"/>
</dbReference>
<dbReference type="Proteomes" id="UP001629953">
    <property type="component" value="Unassembled WGS sequence"/>
</dbReference>
<dbReference type="PROSITE" id="PS50851">
    <property type="entry name" value="CHEW"/>
    <property type="match status" value="1"/>
</dbReference>
<organism evidence="2 3">
    <name type="scientific">Celerinatantimonas yamalensis</name>
    <dbReference type="NCBI Taxonomy" id="559956"/>
    <lineage>
        <taxon>Bacteria</taxon>
        <taxon>Pseudomonadati</taxon>
        <taxon>Pseudomonadota</taxon>
        <taxon>Gammaproteobacteria</taxon>
        <taxon>Celerinatantimonadaceae</taxon>
        <taxon>Celerinatantimonas</taxon>
    </lineage>
</organism>
<dbReference type="SMART" id="SM00260">
    <property type="entry name" value="CheW"/>
    <property type="match status" value="1"/>
</dbReference>
<gene>
    <name evidence="2" type="ORF">ABUE30_08590</name>
</gene>
<keyword evidence="3" id="KW-1185">Reference proteome</keyword>
<proteinExistence type="predicted"/>
<evidence type="ECO:0000313" key="3">
    <source>
        <dbReference type="Proteomes" id="UP001629953"/>
    </source>
</evidence>
<evidence type="ECO:0000259" key="1">
    <source>
        <dbReference type="PROSITE" id="PS50851"/>
    </source>
</evidence>
<name>A0ABW9G6J9_9GAMM</name>
<feature type="domain" description="CheW-like" evidence="1">
    <location>
        <begin position="166"/>
        <end position="299"/>
    </location>
</feature>
<dbReference type="Pfam" id="PF01584">
    <property type="entry name" value="CheW"/>
    <property type="match status" value="1"/>
</dbReference>
<dbReference type="EMBL" id="JBEQCT010000003">
    <property type="protein sequence ID" value="MFM2485122.1"/>
    <property type="molecule type" value="Genomic_DNA"/>
</dbReference>
<comment type="caution">
    <text evidence="2">The sequence shown here is derived from an EMBL/GenBank/DDBJ whole genome shotgun (WGS) entry which is preliminary data.</text>
</comment>
<dbReference type="InterPro" id="IPR036061">
    <property type="entry name" value="CheW-like_dom_sf"/>
</dbReference>
<protein>
    <submittedName>
        <fullName evidence="2">Chemotaxis protein CheW</fullName>
    </submittedName>
</protein>
<sequence length="306" mass="34457">MSQWIEKALNDYFSSLLIDIPEDGNDTLIIKENESPALSLQSLAKAQAPVPLQFSASKVLPDLSRRAKPIAKLLEQAKIEHKPFAEPDLSDVLPILPQVITPPLEVFSEPDVVETPIASEPELVDAPEEQVDELSSTEIETASEAELQVEPEHDEPQWRNIEVAASFQALFFEVAGITYAVPLSELGGIHQITEINSLFGKPKWFAGMMMQRENKFNAVDMAKWVMPDKAIEVNYRYLVILEDSVWGLCCERLIGTEWLSEEDVKWRQSPGKRPWLAGMIKKRMCALLHVDELLELLNRGVDVDGR</sequence>
<reference evidence="2 3" key="1">
    <citation type="journal article" date="2013" name="Int. J. Syst. Evol. Microbiol.">
        <title>Celerinatantimonas yamalensis sp. nov., a cold-adapted diazotrophic bacterium from a cold permafrost brine.</title>
        <authorList>
            <person name="Shcherbakova V."/>
            <person name="Chuvilskaya N."/>
            <person name="Rivkina E."/>
            <person name="Demidov N."/>
            <person name="Uchaeva V."/>
            <person name="Suetin S."/>
            <person name="Suzina N."/>
            <person name="Gilichinsky D."/>
        </authorList>
    </citation>
    <scope>NUCLEOTIDE SEQUENCE [LARGE SCALE GENOMIC DNA]</scope>
    <source>
        <strain evidence="2 3">C7</strain>
    </source>
</reference>
<dbReference type="SUPFAM" id="SSF50341">
    <property type="entry name" value="CheW-like"/>
    <property type="match status" value="1"/>
</dbReference>
<accession>A0ABW9G6J9</accession>
<dbReference type="PIRSF" id="PIRSF020479">
    <property type="entry name" value="UCP020479_CheW"/>
    <property type="match status" value="1"/>
</dbReference>